<dbReference type="AlphaFoldDB" id="A0A7C8I2K5"/>
<sequence>MHRRGRLSMRSRLNALDADAITVRLGEPPNQQEIPVNESIISPRSAFAEQALTKLRADGTTDLVVDIPNADPKVFRQYMAYLKSNITPLYGHDLQDQFVQSAKLYALAATLADVGAKNVVLGEMLHLARKGVMAAGVGRFLKAVDIIYKGTPEHNLGKRLMLDLFADFGSESWLKPEWEAPDGFLRELATQLLRRRPLPVGYNVFTCDDSEYQED</sequence>
<evidence type="ECO:0000313" key="2">
    <source>
        <dbReference type="Proteomes" id="UP000481861"/>
    </source>
</evidence>
<evidence type="ECO:0000313" key="1">
    <source>
        <dbReference type="EMBL" id="KAF2869217.1"/>
    </source>
</evidence>
<comment type="caution">
    <text evidence="1">The sequence shown here is derived from an EMBL/GenBank/DDBJ whole genome shotgun (WGS) entry which is preliminary data.</text>
</comment>
<keyword evidence="2" id="KW-1185">Reference proteome</keyword>
<reference evidence="1 2" key="1">
    <citation type="submission" date="2020-01" db="EMBL/GenBank/DDBJ databases">
        <authorList>
            <consortium name="DOE Joint Genome Institute"/>
            <person name="Haridas S."/>
            <person name="Albert R."/>
            <person name="Binder M."/>
            <person name="Bloem J."/>
            <person name="Labutti K."/>
            <person name="Salamov A."/>
            <person name="Andreopoulos B."/>
            <person name="Baker S.E."/>
            <person name="Barry K."/>
            <person name="Bills G."/>
            <person name="Bluhm B.H."/>
            <person name="Cannon C."/>
            <person name="Castanera R."/>
            <person name="Culley D.E."/>
            <person name="Daum C."/>
            <person name="Ezra D."/>
            <person name="Gonzalez J.B."/>
            <person name="Henrissat B."/>
            <person name="Kuo A."/>
            <person name="Liang C."/>
            <person name="Lipzen A."/>
            <person name="Lutzoni F."/>
            <person name="Magnuson J."/>
            <person name="Mondo S."/>
            <person name="Nolan M."/>
            <person name="Ohm R."/>
            <person name="Pangilinan J."/>
            <person name="Park H.-J.H."/>
            <person name="Ramirez L."/>
            <person name="Alfaro M."/>
            <person name="Sun H."/>
            <person name="Tritt A."/>
            <person name="Yoshinaga Y."/>
            <person name="Zwiers L.-H.L."/>
            <person name="Turgeon B.G."/>
            <person name="Goodwin S.B."/>
            <person name="Spatafora J.W."/>
            <person name="Crous P.W."/>
            <person name="Grigoriev I.V."/>
        </authorList>
    </citation>
    <scope>NUCLEOTIDE SEQUENCE [LARGE SCALE GENOMIC DNA]</scope>
    <source>
        <strain evidence="1 2">CBS 611.86</strain>
    </source>
</reference>
<evidence type="ECO:0008006" key="3">
    <source>
        <dbReference type="Google" id="ProtNLM"/>
    </source>
</evidence>
<dbReference type="EMBL" id="JAADJZ010000017">
    <property type="protein sequence ID" value="KAF2869217.1"/>
    <property type="molecule type" value="Genomic_DNA"/>
</dbReference>
<name>A0A7C8I2K5_9PLEO</name>
<proteinExistence type="predicted"/>
<gene>
    <name evidence="1" type="ORF">BDV95DRAFT_670126</name>
</gene>
<accession>A0A7C8I2K5</accession>
<dbReference type="Proteomes" id="UP000481861">
    <property type="component" value="Unassembled WGS sequence"/>
</dbReference>
<protein>
    <recommendedName>
        <fullName evidence="3">BTB domain-containing protein</fullName>
    </recommendedName>
</protein>
<dbReference type="OrthoDB" id="1022638at2759"/>
<organism evidence="1 2">
    <name type="scientific">Massariosphaeria phaeospora</name>
    <dbReference type="NCBI Taxonomy" id="100035"/>
    <lineage>
        <taxon>Eukaryota</taxon>
        <taxon>Fungi</taxon>
        <taxon>Dikarya</taxon>
        <taxon>Ascomycota</taxon>
        <taxon>Pezizomycotina</taxon>
        <taxon>Dothideomycetes</taxon>
        <taxon>Pleosporomycetidae</taxon>
        <taxon>Pleosporales</taxon>
        <taxon>Pleosporales incertae sedis</taxon>
        <taxon>Massariosphaeria</taxon>
    </lineage>
</organism>